<sequence length="585" mass="63663">MSLSQVAALALLAASPALGAAVARAPGYTVNVGTVGVWKFADDTPGWSFLDKDGSYHLQQSHSLYSDNESREWNFFTGNTIDDVYWDYPLSKFVNPANPLDSNGNTTWRCNNSPTGKIATYAPRTPDANGKAPYPDYSQKNFCDLIGVWVDPDTGDWYGLIRELDVFSGHPYGDALHFDRIDYAISKDQGQTWNIVEGILSTPYGNYQRGDNVTFPGATYSWGAGDQRLVVDVASGYFYINYYSRIIDKYNLNIWKAFYAHAARAPISSKFAAGSWQKWYNGAWSEPGLGGRESGIIPVVNDGDLGYTPPAKDYNPKNLQTADQQIALGLTPPTTPLFWMDASYNPYLGQWVGQPNAVDTNHNVSQQFYGSADLTTQKWKLLGDSGPSYKTMSQYRWFIDSASKTSGHYIGKNFRGYCSFGCSTGNSEYVNLNIEPSTPTPSVIDTNKTYKIVTAAGIPLTAGGANDKWTSKANGDGSYSLTNVGTGKELGTSDQVATRAWGTPASLGAAGGQVGHQWWIIPGRSAKDNSLTGTFRLVNSWSGLVLAITSSAVELVPPRSWTDVSGSKVGGGRKAEQQTFVFTAV</sequence>
<dbReference type="AlphaFoldDB" id="A0AAF1BJH5"/>
<dbReference type="GeneID" id="87805174"/>
<evidence type="ECO:0008006" key="4">
    <source>
        <dbReference type="Google" id="ProtNLM"/>
    </source>
</evidence>
<dbReference type="CDD" id="cd00161">
    <property type="entry name" value="beta-trefoil_Ricin-like"/>
    <property type="match status" value="1"/>
</dbReference>
<dbReference type="Gene3D" id="2.80.10.50">
    <property type="match status" value="1"/>
</dbReference>
<evidence type="ECO:0000313" key="2">
    <source>
        <dbReference type="EMBL" id="WOO78374.1"/>
    </source>
</evidence>
<accession>A0AAF1BJH5</accession>
<organism evidence="2 3">
    <name type="scientific">Vanrija pseudolonga</name>
    <dbReference type="NCBI Taxonomy" id="143232"/>
    <lineage>
        <taxon>Eukaryota</taxon>
        <taxon>Fungi</taxon>
        <taxon>Dikarya</taxon>
        <taxon>Basidiomycota</taxon>
        <taxon>Agaricomycotina</taxon>
        <taxon>Tremellomycetes</taxon>
        <taxon>Trichosporonales</taxon>
        <taxon>Trichosporonaceae</taxon>
        <taxon>Vanrija</taxon>
    </lineage>
</organism>
<keyword evidence="3" id="KW-1185">Reference proteome</keyword>
<keyword evidence="1" id="KW-0732">Signal</keyword>
<proteinExistence type="predicted"/>
<dbReference type="InterPro" id="IPR035992">
    <property type="entry name" value="Ricin_B-like_lectins"/>
</dbReference>
<dbReference type="EMBL" id="CP086715">
    <property type="protein sequence ID" value="WOO78374.1"/>
    <property type="molecule type" value="Genomic_DNA"/>
</dbReference>
<protein>
    <recommendedName>
        <fullName evidence="4">Ricin B lectin domain-containing protein</fullName>
    </recommendedName>
</protein>
<dbReference type="RefSeq" id="XP_062624406.1">
    <property type="nucleotide sequence ID" value="XM_062768422.1"/>
</dbReference>
<dbReference type="SUPFAM" id="SSF50370">
    <property type="entry name" value="Ricin B-like lectins"/>
    <property type="match status" value="1"/>
</dbReference>
<dbReference type="Proteomes" id="UP000827549">
    <property type="component" value="Chromosome 2"/>
</dbReference>
<evidence type="ECO:0000256" key="1">
    <source>
        <dbReference type="SAM" id="SignalP"/>
    </source>
</evidence>
<reference evidence="2" key="1">
    <citation type="submission" date="2023-10" db="EMBL/GenBank/DDBJ databases">
        <authorList>
            <person name="Noh H."/>
        </authorList>
    </citation>
    <scope>NUCLEOTIDE SEQUENCE</scope>
    <source>
        <strain evidence="2">DUCC4014</strain>
    </source>
</reference>
<feature type="signal peptide" evidence="1">
    <location>
        <begin position="1"/>
        <end position="19"/>
    </location>
</feature>
<feature type="chain" id="PRO_5042155988" description="Ricin B lectin domain-containing protein" evidence="1">
    <location>
        <begin position="20"/>
        <end position="585"/>
    </location>
</feature>
<gene>
    <name evidence="2" type="ORF">LOC62_02G001922</name>
</gene>
<evidence type="ECO:0000313" key="3">
    <source>
        <dbReference type="Proteomes" id="UP000827549"/>
    </source>
</evidence>
<name>A0AAF1BJH5_9TREE</name>